<dbReference type="InterPro" id="IPR009057">
    <property type="entry name" value="Homeodomain-like_sf"/>
</dbReference>
<dbReference type="KEGG" id="mfre:EXE63_20465"/>
<keyword evidence="7" id="KW-1185">Reference proteome</keyword>
<dbReference type="GO" id="GO:0003700">
    <property type="term" value="F:DNA-binding transcription factor activity"/>
    <property type="evidence" value="ECO:0007669"/>
    <property type="project" value="TreeGrafter"/>
</dbReference>
<feature type="domain" description="HTH tetR-type" evidence="5">
    <location>
        <begin position="19"/>
        <end position="79"/>
    </location>
</feature>
<keyword evidence="3" id="KW-0804">Transcription</keyword>
<evidence type="ECO:0000256" key="3">
    <source>
        <dbReference type="ARBA" id="ARBA00023163"/>
    </source>
</evidence>
<gene>
    <name evidence="6" type="ORF">EXE63_20465</name>
</gene>
<evidence type="ECO:0000256" key="2">
    <source>
        <dbReference type="ARBA" id="ARBA00023125"/>
    </source>
</evidence>
<dbReference type="Proteomes" id="UP000501849">
    <property type="component" value="Chromosome"/>
</dbReference>
<evidence type="ECO:0000256" key="1">
    <source>
        <dbReference type="ARBA" id="ARBA00023015"/>
    </source>
</evidence>
<dbReference type="PANTHER" id="PTHR30055:SF238">
    <property type="entry name" value="MYCOFACTOCIN BIOSYNTHESIS TRANSCRIPTIONAL REGULATOR MFTR-RELATED"/>
    <property type="match status" value="1"/>
</dbReference>
<feature type="DNA-binding region" description="H-T-H motif" evidence="4">
    <location>
        <begin position="42"/>
        <end position="61"/>
    </location>
</feature>
<evidence type="ECO:0000259" key="5">
    <source>
        <dbReference type="PROSITE" id="PS50977"/>
    </source>
</evidence>
<dbReference type="PANTHER" id="PTHR30055">
    <property type="entry name" value="HTH-TYPE TRANSCRIPTIONAL REGULATOR RUTR"/>
    <property type="match status" value="1"/>
</dbReference>
<evidence type="ECO:0000313" key="6">
    <source>
        <dbReference type="EMBL" id="QIV82998.1"/>
    </source>
</evidence>
<dbReference type="SUPFAM" id="SSF46689">
    <property type="entry name" value="Homeodomain-like"/>
    <property type="match status" value="1"/>
</dbReference>
<protein>
    <submittedName>
        <fullName evidence="6">TetR family transcriptional regulator</fullName>
    </submittedName>
</protein>
<accession>A0A6H0S6M2</accession>
<dbReference type="Gene3D" id="1.10.357.10">
    <property type="entry name" value="Tetracycline Repressor, domain 2"/>
    <property type="match status" value="1"/>
</dbReference>
<dbReference type="InterPro" id="IPR050109">
    <property type="entry name" value="HTH-type_TetR-like_transc_reg"/>
</dbReference>
<proteinExistence type="predicted"/>
<reference evidence="6 7" key="1">
    <citation type="submission" date="2019-04" db="EMBL/GenBank/DDBJ databases">
        <title>Draft, Whole-Genome Sequence of the Anthracene-degrading Mycobacterium frederiksbergense LB501T, Isolated from a Polycyclic Aromatic Hydrocarbon (PAH)-Contaminated Soil.</title>
        <authorList>
            <person name="Augelletti F."/>
        </authorList>
    </citation>
    <scope>NUCLEOTIDE SEQUENCE [LARGE SCALE GENOMIC DNA]</scope>
    <source>
        <strain evidence="6 7">LB 501T</strain>
    </source>
</reference>
<dbReference type="PRINTS" id="PR00455">
    <property type="entry name" value="HTHTETR"/>
</dbReference>
<dbReference type="EMBL" id="CP038799">
    <property type="protein sequence ID" value="QIV82998.1"/>
    <property type="molecule type" value="Genomic_DNA"/>
</dbReference>
<dbReference type="GO" id="GO:0000976">
    <property type="term" value="F:transcription cis-regulatory region binding"/>
    <property type="evidence" value="ECO:0007669"/>
    <property type="project" value="TreeGrafter"/>
</dbReference>
<name>A0A6H0S6M2_9MYCO</name>
<dbReference type="PROSITE" id="PS50977">
    <property type="entry name" value="HTH_TETR_2"/>
    <property type="match status" value="1"/>
</dbReference>
<dbReference type="Pfam" id="PF00440">
    <property type="entry name" value="TetR_N"/>
    <property type="match status" value="1"/>
</dbReference>
<evidence type="ECO:0000313" key="7">
    <source>
        <dbReference type="Proteomes" id="UP000501849"/>
    </source>
</evidence>
<keyword evidence="2 4" id="KW-0238">DNA-binding</keyword>
<sequence>MVAAADRETDLGLRERKKLRTRAILIDAALELCLRHGYEQTTVDQIAAVAEVAPRTYSRYFASKEAVFLTLLEDLSHEIAAEVALLPRGIGPIEALRAAHIAVLTKSAAGQVGGFTSDRVVLTLRVINSADALQQSAFQFRSPAVLAALAELMGVAEDDRQLLLGLSVFSAIIIAACGDLVEDVDGIPLSPLLMIERLNQACEQVAGFAGQIFATSPDQQAAADDIPANA</sequence>
<dbReference type="AlphaFoldDB" id="A0A6H0S6M2"/>
<dbReference type="InterPro" id="IPR001647">
    <property type="entry name" value="HTH_TetR"/>
</dbReference>
<organism evidence="6 7">
    <name type="scientific">Mycolicibacterium frederiksbergense</name>
    <dbReference type="NCBI Taxonomy" id="117567"/>
    <lineage>
        <taxon>Bacteria</taxon>
        <taxon>Bacillati</taxon>
        <taxon>Actinomycetota</taxon>
        <taxon>Actinomycetes</taxon>
        <taxon>Mycobacteriales</taxon>
        <taxon>Mycobacteriaceae</taxon>
        <taxon>Mycolicibacterium</taxon>
    </lineage>
</organism>
<keyword evidence="1" id="KW-0805">Transcription regulation</keyword>
<evidence type="ECO:0000256" key="4">
    <source>
        <dbReference type="PROSITE-ProRule" id="PRU00335"/>
    </source>
</evidence>